<comment type="caution">
    <text evidence="2">The sequence shown here is derived from an EMBL/GenBank/DDBJ whole genome shotgun (WGS) entry which is preliminary data.</text>
</comment>
<dbReference type="InterPro" id="IPR036457">
    <property type="entry name" value="PPM-type-like_dom_sf"/>
</dbReference>
<dbReference type="Proteomes" id="UP000562045">
    <property type="component" value="Unassembled WGS sequence"/>
</dbReference>
<accession>A0A7Y9ZJH0</accession>
<organism evidence="2 3">
    <name type="scientific">Nocardioides aromaticivorans</name>
    <dbReference type="NCBI Taxonomy" id="200618"/>
    <lineage>
        <taxon>Bacteria</taxon>
        <taxon>Bacillati</taxon>
        <taxon>Actinomycetota</taxon>
        <taxon>Actinomycetes</taxon>
        <taxon>Propionibacteriales</taxon>
        <taxon>Nocardioidaceae</taxon>
        <taxon>Nocardioides</taxon>
    </lineage>
</organism>
<sequence>MSEQNDLEQVRRSARQVGDGARLDAPDLSDLAEAVTGMATRLLASGAGGYVSVRDLGTVGGPGVEAVSFARRDGVVGGDSPSWGRFPASPDDATAYVTGLVATGVGGGAHGWRAWRGPAGVGILVCAVGGSAAQAPQLLERALSVPVVAGPNTILRVLHGVLSGTPGAAAAAVELDLVGGTARAASIGDIGVSVVADGVRTAPPTRAGVVGVGSRSPGRRADEVAVRWSRELSVVVHTAGIDPAGPARAPEGSPEHPAFLCARLMQDHRTAGGDACVVAARVGRA</sequence>
<dbReference type="Gene3D" id="3.60.40.10">
    <property type="entry name" value="PPM-type phosphatase domain"/>
    <property type="match status" value="1"/>
</dbReference>
<evidence type="ECO:0000313" key="3">
    <source>
        <dbReference type="Proteomes" id="UP000562045"/>
    </source>
</evidence>
<protein>
    <submittedName>
        <fullName evidence="2">Uncharacterized protein</fullName>
    </submittedName>
</protein>
<proteinExistence type="predicted"/>
<dbReference type="EMBL" id="JACBZM010000001">
    <property type="protein sequence ID" value="NYI45070.1"/>
    <property type="molecule type" value="Genomic_DNA"/>
</dbReference>
<feature type="region of interest" description="Disordered" evidence="1">
    <location>
        <begin position="1"/>
        <end position="23"/>
    </location>
</feature>
<dbReference type="AlphaFoldDB" id="A0A7Y9ZJH0"/>
<dbReference type="RefSeq" id="WP_179648776.1">
    <property type="nucleotide sequence ID" value="NZ_JACBZM010000001.1"/>
</dbReference>
<reference evidence="2 3" key="1">
    <citation type="submission" date="2020-07" db="EMBL/GenBank/DDBJ databases">
        <title>Sequencing the genomes of 1000 actinobacteria strains.</title>
        <authorList>
            <person name="Klenk H.-P."/>
        </authorList>
    </citation>
    <scope>NUCLEOTIDE SEQUENCE [LARGE SCALE GENOMIC DNA]</scope>
    <source>
        <strain evidence="2 3">DSM 15131</strain>
    </source>
</reference>
<gene>
    <name evidence="2" type="ORF">BJ993_002150</name>
</gene>
<name>A0A7Y9ZJH0_9ACTN</name>
<evidence type="ECO:0000313" key="2">
    <source>
        <dbReference type="EMBL" id="NYI45070.1"/>
    </source>
</evidence>
<evidence type="ECO:0000256" key="1">
    <source>
        <dbReference type="SAM" id="MobiDB-lite"/>
    </source>
</evidence>